<evidence type="ECO:0000313" key="2">
    <source>
        <dbReference type="Proteomes" id="UP000699042"/>
    </source>
</evidence>
<keyword evidence="2" id="KW-1185">Reference proteome</keyword>
<dbReference type="Proteomes" id="UP000699042">
    <property type="component" value="Unassembled WGS sequence"/>
</dbReference>
<sequence>MSGINPPKGYVEVIWKINKPGLLNSQHPLDLLKAHWKTALLNQSQVRSLLIRSHLHKITKAGFRPSGKPAYRTDRWHVTTSYKVNDTMFRTAHGYTTGEHDFNPNSSTLANRRPQLVGYIGSDGTQPWPSEDLNPKKHRKEWYSEAGLHRLVRDGKEKFQPTPISSDRFAGILRAVAV</sequence>
<reference evidence="1" key="1">
    <citation type="submission" date="2021-05" db="EMBL/GenBank/DDBJ databases">
        <title>Comparative genomics of three Colletotrichum scovillei strains and genetic complementation revealed genes involved fungal growth and virulence on chili pepper.</title>
        <authorList>
            <person name="Hsieh D.-K."/>
            <person name="Chuang S.-C."/>
            <person name="Chen C.-Y."/>
            <person name="Chao Y.-T."/>
            <person name="Lu M.-Y.J."/>
            <person name="Lee M.-H."/>
            <person name="Shih M.-C."/>
        </authorList>
    </citation>
    <scope>NUCLEOTIDE SEQUENCE</scope>
    <source>
        <strain evidence="1">Coll-153</strain>
    </source>
</reference>
<dbReference type="AlphaFoldDB" id="A0A9P7QZ85"/>
<evidence type="ECO:0000313" key="1">
    <source>
        <dbReference type="EMBL" id="KAG7046581.1"/>
    </source>
</evidence>
<organism evidence="1 2">
    <name type="scientific">Colletotrichum scovillei</name>
    <dbReference type="NCBI Taxonomy" id="1209932"/>
    <lineage>
        <taxon>Eukaryota</taxon>
        <taxon>Fungi</taxon>
        <taxon>Dikarya</taxon>
        <taxon>Ascomycota</taxon>
        <taxon>Pezizomycotina</taxon>
        <taxon>Sordariomycetes</taxon>
        <taxon>Hypocreomycetidae</taxon>
        <taxon>Glomerellales</taxon>
        <taxon>Glomerellaceae</taxon>
        <taxon>Colletotrichum</taxon>
        <taxon>Colletotrichum acutatum species complex</taxon>
    </lineage>
</organism>
<proteinExistence type="predicted"/>
<gene>
    <name evidence="1" type="ORF">JMJ77_014808</name>
</gene>
<comment type="caution">
    <text evidence="1">The sequence shown here is derived from an EMBL/GenBank/DDBJ whole genome shotgun (WGS) entry which is preliminary data.</text>
</comment>
<name>A0A9P7QZ85_9PEZI</name>
<protein>
    <submittedName>
        <fullName evidence="1">Uncharacterized protein</fullName>
    </submittedName>
</protein>
<accession>A0A9P7QZ85</accession>
<dbReference type="EMBL" id="JAESDN010000008">
    <property type="protein sequence ID" value="KAG7046581.1"/>
    <property type="molecule type" value="Genomic_DNA"/>
</dbReference>